<reference evidence="1" key="2">
    <citation type="submission" date="2022-06" db="UniProtKB">
        <authorList>
            <consortium name="EnsemblMetazoa"/>
        </authorList>
    </citation>
    <scope>IDENTIFICATION</scope>
    <source>
        <strain evidence="1">DF5081</strain>
    </source>
</reference>
<proteinExistence type="predicted"/>
<reference evidence="2" key="1">
    <citation type="submission" date="2010-08" db="EMBL/GenBank/DDBJ databases">
        <authorList>
            <consortium name="Caenorhabditis japonica Sequencing Consortium"/>
            <person name="Wilson R.K."/>
        </authorList>
    </citation>
    <scope>NUCLEOTIDE SEQUENCE [LARGE SCALE GENOMIC DNA]</scope>
    <source>
        <strain evidence="2">DF5081</strain>
    </source>
</reference>
<dbReference type="Proteomes" id="UP000005237">
    <property type="component" value="Unassembled WGS sequence"/>
</dbReference>
<name>A0A8R1E576_CAEJA</name>
<dbReference type="PANTHER" id="PTHR46068:SF1">
    <property type="entry name" value="TRANSPOSASE IS30-LIKE HTH DOMAIN-CONTAINING PROTEIN"/>
    <property type="match status" value="1"/>
</dbReference>
<protein>
    <submittedName>
        <fullName evidence="1">Uncharacterized protein</fullName>
    </submittedName>
</protein>
<evidence type="ECO:0000313" key="1">
    <source>
        <dbReference type="EnsemblMetazoa" id="CJA19107.1"/>
    </source>
</evidence>
<organism evidence="1 2">
    <name type="scientific">Caenorhabditis japonica</name>
    <dbReference type="NCBI Taxonomy" id="281687"/>
    <lineage>
        <taxon>Eukaryota</taxon>
        <taxon>Metazoa</taxon>
        <taxon>Ecdysozoa</taxon>
        <taxon>Nematoda</taxon>
        <taxon>Chromadorea</taxon>
        <taxon>Rhabditida</taxon>
        <taxon>Rhabditina</taxon>
        <taxon>Rhabditomorpha</taxon>
        <taxon>Rhabditoidea</taxon>
        <taxon>Rhabditidae</taxon>
        <taxon>Peloderinae</taxon>
        <taxon>Caenorhabditis</taxon>
    </lineage>
</organism>
<dbReference type="EnsemblMetazoa" id="CJA19107.1">
    <property type="protein sequence ID" value="CJA19107.1"/>
    <property type="gene ID" value="WBGene00138312"/>
</dbReference>
<dbReference type="AlphaFoldDB" id="A0A8R1E576"/>
<accession>A0A8R1E576</accession>
<evidence type="ECO:0000313" key="2">
    <source>
        <dbReference type="Proteomes" id="UP000005237"/>
    </source>
</evidence>
<keyword evidence="2" id="KW-1185">Reference proteome</keyword>
<dbReference type="PANTHER" id="PTHR46068">
    <property type="entry name" value="PROTEIN CBG27172"/>
    <property type="match status" value="1"/>
</dbReference>
<sequence>MIVPEAVVLSLSRLYGPSKRLEKGIRRNSERSMRKMSLDFGMCPKSMITIVRKKLKMVPYSMQKAAFLTEKNTVLRMQKGRKLQIGTHRSTPFTDEKLFTVEVNKNGQNNKIIA</sequence>